<dbReference type="Proteomes" id="UP001215598">
    <property type="component" value="Unassembled WGS sequence"/>
</dbReference>
<keyword evidence="2" id="KW-1185">Reference proteome</keyword>
<dbReference type="AlphaFoldDB" id="A0AAD7N7Y5"/>
<evidence type="ECO:0000313" key="2">
    <source>
        <dbReference type="Proteomes" id="UP001215598"/>
    </source>
</evidence>
<name>A0AAD7N7Y5_9AGAR</name>
<feature type="non-terminal residue" evidence="1">
    <location>
        <position position="1"/>
    </location>
</feature>
<organism evidence="1 2">
    <name type="scientific">Mycena metata</name>
    <dbReference type="NCBI Taxonomy" id="1033252"/>
    <lineage>
        <taxon>Eukaryota</taxon>
        <taxon>Fungi</taxon>
        <taxon>Dikarya</taxon>
        <taxon>Basidiomycota</taxon>
        <taxon>Agaricomycotina</taxon>
        <taxon>Agaricomycetes</taxon>
        <taxon>Agaricomycetidae</taxon>
        <taxon>Agaricales</taxon>
        <taxon>Marasmiineae</taxon>
        <taxon>Mycenaceae</taxon>
        <taxon>Mycena</taxon>
    </lineage>
</organism>
<dbReference type="InterPro" id="IPR043502">
    <property type="entry name" value="DNA/RNA_pol_sf"/>
</dbReference>
<protein>
    <submittedName>
        <fullName evidence="1">Uncharacterized protein</fullName>
    </submittedName>
</protein>
<sequence length="91" mass="10830">IQNILGKIQIGSDLTDDQKLKVTSLIREYADVFALSMSEVFYVDWWKHHLNIDPTVKLPTRMSQHPLTEKQKEWFYDILDEMEESHVIQRV</sequence>
<gene>
    <name evidence="1" type="ORF">B0H16DRAFT_1280906</name>
</gene>
<evidence type="ECO:0000313" key="1">
    <source>
        <dbReference type="EMBL" id="KAJ7749099.1"/>
    </source>
</evidence>
<accession>A0AAD7N7Y5</accession>
<reference evidence="1" key="1">
    <citation type="submission" date="2023-03" db="EMBL/GenBank/DDBJ databases">
        <title>Massive genome expansion in bonnet fungi (Mycena s.s.) driven by repeated elements and novel gene families across ecological guilds.</title>
        <authorList>
            <consortium name="Lawrence Berkeley National Laboratory"/>
            <person name="Harder C.B."/>
            <person name="Miyauchi S."/>
            <person name="Viragh M."/>
            <person name="Kuo A."/>
            <person name="Thoen E."/>
            <person name="Andreopoulos B."/>
            <person name="Lu D."/>
            <person name="Skrede I."/>
            <person name="Drula E."/>
            <person name="Henrissat B."/>
            <person name="Morin E."/>
            <person name="Kohler A."/>
            <person name="Barry K."/>
            <person name="LaButti K."/>
            <person name="Morin E."/>
            <person name="Salamov A."/>
            <person name="Lipzen A."/>
            <person name="Mereny Z."/>
            <person name="Hegedus B."/>
            <person name="Baldrian P."/>
            <person name="Stursova M."/>
            <person name="Weitz H."/>
            <person name="Taylor A."/>
            <person name="Grigoriev I.V."/>
            <person name="Nagy L.G."/>
            <person name="Martin F."/>
            <person name="Kauserud H."/>
        </authorList>
    </citation>
    <scope>NUCLEOTIDE SEQUENCE</scope>
    <source>
        <strain evidence="1">CBHHK182m</strain>
    </source>
</reference>
<dbReference type="SUPFAM" id="SSF56672">
    <property type="entry name" value="DNA/RNA polymerases"/>
    <property type="match status" value="1"/>
</dbReference>
<comment type="caution">
    <text evidence="1">The sequence shown here is derived from an EMBL/GenBank/DDBJ whole genome shotgun (WGS) entry which is preliminary data.</text>
</comment>
<feature type="non-terminal residue" evidence="1">
    <location>
        <position position="91"/>
    </location>
</feature>
<proteinExistence type="predicted"/>
<dbReference type="EMBL" id="JARKIB010000070">
    <property type="protein sequence ID" value="KAJ7749099.1"/>
    <property type="molecule type" value="Genomic_DNA"/>
</dbReference>